<dbReference type="SUPFAM" id="SSF55781">
    <property type="entry name" value="GAF domain-like"/>
    <property type="match status" value="1"/>
</dbReference>
<dbReference type="AlphaFoldDB" id="A0A2A2EPJ2"/>
<evidence type="ECO:0000256" key="1">
    <source>
        <dbReference type="ARBA" id="ARBA00023015"/>
    </source>
</evidence>
<dbReference type="GO" id="GO:0003677">
    <property type="term" value="F:DNA binding"/>
    <property type="evidence" value="ECO:0007669"/>
    <property type="project" value="UniProtKB-KW"/>
</dbReference>
<dbReference type="InterPro" id="IPR029016">
    <property type="entry name" value="GAF-like_dom_sf"/>
</dbReference>
<dbReference type="Gene3D" id="3.30.450.40">
    <property type="match status" value="1"/>
</dbReference>
<dbReference type="InterPro" id="IPR036390">
    <property type="entry name" value="WH_DNA-bd_sf"/>
</dbReference>
<dbReference type="Proteomes" id="UP000217771">
    <property type="component" value="Unassembled WGS sequence"/>
</dbReference>
<protein>
    <submittedName>
        <fullName evidence="6">IclR family transcriptional regulator</fullName>
    </submittedName>
</protein>
<dbReference type="PROSITE" id="PS51077">
    <property type="entry name" value="HTH_ICLR"/>
    <property type="match status" value="1"/>
</dbReference>
<organism evidence="6 7">
    <name type="scientific">Halomonas salipaludis</name>
    <dbReference type="NCBI Taxonomy" id="2032625"/>
    <lineage>
        <taxon>Bacteria</taxon>
        <taxon>Pseudomonadati</taxon>
        <taxon>Pseudomonadota</taxon>
        <taxon>Gammaproteobacteria</taxon>
        <taxon>Oceanospirillales</taxon>
        <taxon>Halomonadaceae</taxon>
        <taxon>Halomonas</taxon>
    </lineage>
</organism>
<evidence type="ECO:0000313" key="7">
    <source>
        <dbReference type="Proteomes" id="UP000217771"/>
    </source>
</evidence>
<reference evidence="6 7" key="1">
    <citation type="submission" date="2017-08" db="EMBL/GenBank/DDBJ databases">
        <title>Halomonas alkalisoli sp. nov., isolated from saline alkaline soil.</title>
        <authorList>
            <person name="Wang D."/>
            <person name="Zhang G."/>
        </authorList>
    </citation>
    <scope>NUCLEOTIDE SEQUENCE [LARGE SCALE GENOMIC DNA]</scope>
    <source>
        <strain evidence="6 7">WRN001</strain>
    </source>
</reference>
<keyword evidence="1" id="KW-0805">Transcription regulation</keyword>
<evidence type="ECO:0000259" key="4">
    <source>
        <dbReference type="PROSITE" id="PS51077"/>
    </source>
</evidence>
<dbReference type="EMBL" id="NSKB01000010">
    <property type="protein sequence ID" value="PAU74578.1"/>
    <property type="molecule type" value="Genomic_DNA"/>
</dbReference>
<keyword evidence="3" id="KW-0804">Transcription</keyword>
<accession>A0A2A2EPJ2</accession>
<evidence type="ECO:0000256" key="3">
    <source>
        <dbReference type="ARBA" id="ARBA00023163"/>
    </source>
</evidence>
<dbReference type="PROSITE" id="PS51078">
    <property type="entry name" value="ICLR_ED"/>
    <property type="match status" value="1"/>
</dbReference>
<dbReference type="Gene3D" id="1.10.10.10">
    <property type="entry name" value="Winged helix-like DNA-binding domain superfamily/Winged helix DNA-binding domain"/>
    <property type="match status" value="1"/>
</dbReference>
<sequence>MTRKEPDAGRSALFNQSIEKAFSLLGLFDAHHGQLSLSQLVELSGMSMGSVQRITHTLQQLGYLERVPGTRKYRIGIKIMTVAAKYLETDLLVDCANPYLSDLSNRCLETVSLTEPSGNDMVYVARFTSRHYIPIHMPIGSSVPMYCTASGRAFLSVLPETVVRGYLESTELLEHTPDTVTDIDALVAIIQECRTQGVAWNNAEFFIGDLNVAAPVLNAVGEPVAAVHITAPTSRWTLPEALKQLGPPLVECARAITKAARTRAR</sequence>
<evidence type="ECO:0000256" key="2">
    <source>
        <dbReference type="ARBA" id="ARBA00023125"/>
    </source>
</evidence>
<dbReference type="GO" id="GO:0003700">
    <property type="term" value="F:DNA-binding transcription factor activity"/>
    <property type="evidence" value="ECO:0007669"/>
    <property type="project" value="TreeGrafter"/>
</dbReference>
<dbReference type="InterPro" id="IPR014757">
    <property type="entry name" value="Tscrpt_reg_IclR_C"/>
</dbReference>
<dbReference type="SMART" id="SM00346">
    <property type="entry name" value="HTH_ICLR"/>
    <property type="match status" value="1"/>
</dbReference>
<dbReference type="PANTHER" id="PTHR30136">
    <property type="entry name" value="HELIX-TURN-HELIX TRANSCRIPTIONAL REGULATOR, ICLR FAMILY"/>
    <property type="match status" value="1"/>
</dbReference>
<gene>
    <name evidence="6" type="ORF">CK498_22420</name>
</gene>
<comment type="caution">
    <text evidence="6">The sequence shown here is derived from an EMBL/GenBank/DDBJ whole genome shotgun (WGS) entry which is preliminary data.</text>
</comment>
<keyword evidence="2" id="KW-0238">DNA-binding</keyword>
<dbReference type="InterPro" id="IPR036388">
    <property type="entry name" value="WH-like_DNA-bd_sf"/>
</dbReference>
<dbReference type="RefSeq" id="WP_095623083.1">
    <property type="nucleotide sequence ID" value="NZ_NSKB01000010.1"/>
</dbReference>
<keyword evidence="7" id="KW-1185">Reference proteome</keyword>
<dbReference type="InterPro" id="IPR050707">
    <property type="entry name" value="HTH_MetabolicPath_Reg"/>
</dbReference>
<dbReference type="OrthoDB" id="9807558at2"/>
<dbReference type="SUPFAM" id="SSF46785">
    <property type="entry name" value="Winged helix' DNA-binding domain"/>
    <property type="match status" value="1"/>
</dbReference>
<evidence type="ECO:0000313" key="6">
    <source>
        <dbReference type="EMBL" id="PAU74578.1"/>
    </source>
</evidence>
<dbReference type="InterPro" id="IPR005471">
    <property type="entry name" value="Tscrpt_reg_IclR_N"/>
</dbReference>
<feature type="domain" description="HTH iclR-type" evidence="4">
    <location>
        <begin position="15"/>
        <end position="77"/>
    </location>
</feature>
<evidence type="ECO:0000259" key="5">
    <source>
        <dbReference type="PROSITE" id="PS51078"/>
    </source>
</evidence>
<name>A0A2A2EPJ2_9GAMM</name>
<dbReference type="GO" id="GO:0045892">
    <property type="term" value="P:negative regulation of DNA-templated transcription"/>
    <property type="evidence" value="ECO:0007669"/>
    <property type="project" value="TreeGrafter"/>
</dbReference>
<dbReference type="Pfam" id="PF09339">
    <property type="entry name" value="HTH_IclR"/>
    <property type="match status" value="1"/>
</dbReference>
<dbReference type="Pfam" id="PF01614">
    <property type="entry name" value="IclR_C"/>
    <property type="match status" value="1"/>
</dbReference>
<proteinExistence type="predicted"/>
<feature type="domain" description="IclR-ED" evidence="5">
    <location>
        <begin position="78"/>
        <end position="262"/>
    </location>
</feature>
<dbReference type="PANTHER" id="PTHR30136:SF35">
    <property type="entry name" value="HTH-TYPE TRANSCRIPTIONAL REGULATOR RV1719"/>
    <property type="match status" value="1"/>
</dbReference>